<proteinExistence type="predicted"/>
<dbReference type="InterPro" id="IPR005624">
    <property type="entry name" value="PduO/GlcC-like"/>
</dbReference>
<dbReference type="Gene3D" id="3.30.450.150">
    <property type="entry name" value="Haem-degrading domain"/>
    <property type="match status" value="1"/>
</dbReference>
<name>A0ABR1EZA1_9ASCO</name>
<comment type="caution">
    <text evidence="1">The sequence shown here is derived from an EMBL/GenBank/DDBJ whole genome shotgun (WGS) entry which is preliminary data.</text>
</comment>
<dbReference type="PANTHER" id="PTHR28255">
    <property type="match status" value="1"/>
</dbReference>
<dbReference type="InterPro" id="IPR010371">
    <property type="entry name" value="YBR137W-like"/>
</dbReference>
<organism evidence="1 2">
    <name type="scientific">Myxozyma melibiosi</name>
    <dbReference type="NCBI Taxonomy" id="54550"/>
    <lineage>
        <taxon>Eukaryota</taxon>
        <taxon>Fungi</taxon>
        <taxon>Dikarya</taxon>
        <taxon>Ascomycota</taxon>
        <taxon>Saccharomycotina</taxon>
        <taxon>Lipomycetes</taxon>
        <taxon>Lipomycetales</taxon>
        <taxon>Lipomycetaceae</taxon>
        <taxon>Myxozyma</taxon>
    </lineage>
</organism>
<dbReference type="PANTHER" id="PTHR28255:SF1">
    <property type="entry name" value="UPF0303 PROTEIN YBR137W"/>
    <property type="match status" value="1"/>
</dbReference>
<dbReference type="InterPro" id="IPR038084">
    <property type="entry name" value="PduO/GlcC-like_sf"/>
</dbReference>
<dbReference type="SUPFAM" id="SSF143744">
    <property type="entry name" value="GlcG-like"/>
    <property type="match status" value="1"/>
</dbReference>
<dbReference type="Proteomes" id="UP001498771">
    <property type="component" value="Unassembled WGS sequence"/>
</dbReference>
<evidence type="ECO:0000313" key="1">
    <source>
        <dbReference type="EMBL" id="KAK7202941.1"/>
    </source>
</evidence>
<accession>A0ABR1EZA1</accession>
<dbReference type="EMBL" id="JBBJBU010000014">
    <property type="protein sequence ID" value="KAK7202941.1"/>
    <property type="molecule type" value="Genomic_DNA"/>
</dbReference>
<dbReference type="GeneID" id="90040510"/>
<reference evidence="1 2" key="1">
    <citation type="submission" date="2024-03" db="EMBL/GenBank/DDBJ databases">
        <title>Genome-scale model development and genomic sequencing of the oleaginous clade Lipomyces.</title>
        <authorList>
            <consortium name="Lawrence Berkeley National Laboratory"/>
            <person name="Czajka J.J."/>
            <person name="Han Y."/>
            <person name="Kim J."/>
            <person name="Mondo S.J."/>
            <person name="Hofstad B.A."/>
            <person name="Robles A."/>
            <person name="Haridas S."/>
            <person name="Riley R."/>
            <person name="LaButti K."/>
            <person name="Pangilinan J."/>
            <person name="Andreopoulos W."/>
            <person name="Lipzen A."/>
            <person name="Yan J."/>
            <person name="Wang M."/>
            <person name="Ng V."/>
            <person name="Grigoriev I.V."/>
            <person name="Spatafora J.W."/>
            <person name="Magnuson J.K."/>
            <person name="Baker S.E."/>
            <person name="Pomraning K.R."/>
        </authorList>
    </citation>
    <scope>NUCLEOTIDE SEQUENCE [LARGE SCALE GENOMIC DNA]</scope>
    <source>
        <strain evidence="1 2">Phaff 52-87</strain>
    </source>
</reference>
<protein>
    <submittedName>
        <fullName evidence="1">Uncharacterized protein</fullName>
    </submittedName>
</protein>
<gene>
    <name evidence="1" type="ORF">BZA70DRAFT_312754</name>
</gene>
<keyword evidence="2" id="KW-1185">Reference proteome</keyword>
<evidence type="ECO:0000313" key="2">
    <source>
        <dbReference type="Proteomes" id="UP001498771"/>
    </source>
</evidence>
<dbReference type="RefSeq" id="XP_064765974.1">
    <property type="nucleotide sequence ID" value="XM_064914998.1"/>
</dbReference>
<dbReference type="Pfam" id="PF03928">
    <property type="entry name" value="HbpS-like"/>
    <property type="match status" value="1"/>
</dbReference>
<sequence length="271" mass="31154">MSTFLEAYNALCSDYRDYMDSLEYFRPEIYHRSDMLPGSDLLLNVRRRVTDVVSMIQEQESSLRDSWLSPASLGRTILSLSPKALNPSDNRADSVVVAIYHDENLFFYSAQGYEETYGGRHHDHFKNIQDMAYIVRKFGHSSFLMNITTMDSEVHWKRSFFPTNDEYYRSAERAFQAANKIPDDKNIDCGGDFPLLDNDGHLVGAVCVSGLGDAENHDLVVRGIKKYLHKAEEVPQKTEEVLQETEKKSESEYEMVEEYTVLIITSIMVEE</sequence>